<accession>L5K0X7</accession>
<name>L5K0X7_PTEAL</name>
<dbReference type="InParanoid" id="L5K0X7"/>
<evidence type="ECO:0000256" key="1">
    <source>
        <dbReference type="SAM" id="MobiDB-lite"/>
    </source>
</evidence>
<evidence type="ECO:0000313" key="2">
    <source>
        <dbReference type="EMBL" id="ELK05349.1"/>
    </source>
</evidence>
<feature type="region of interest" description="Disordered" evidence="1">
    <location>
        <begin position="36"/>
        <end position="82"/>
    </location>
</feature>
<dbReference type="STRING" id="9402.L5K0X7"/>
<keyword evidence="3" id="KW-1185">Reference proteome</keyword>
<dbReference type="EMBL" id="KB031042">
    <property type="protein sequence ID" value="ELK05349.1"/>
    <property type="molecule type" value="Genomic_DNA"/>
</dbReference>
<feature type="compositionally biased region" description="Basic residues" evidence="1">
    <location>
        <begin position="44"/>
        <end position="69"/>
    </location>
</feature>
<gene>
    <name evidence="2" type="ORF">PAL_GLEAN10023398</name>
</gene>
<protein>
    <submittedName>
        <fullName evidence="2">60S ribosomal protein L4</fullName>
    </submittedName>
</protein>
<evidence type="ECO:0000313" key="3">
    <source>
        <dbReference type="Proteomes" id="UP000010552"/>
    </source>
</evidence>
<proteinExistence type="predicted"/>
<dbReference type="AlphaFoldDB" id="L5K0X7"/>
<dbReference type="GO" id="GO:0005840">
    <property type="term" value="C:ribosome"/>
    <property type="evidence" value="ECO:0007669"/>
    <property type="project" value="UniProtKB-KW"/>
</dbReference>
<sequence length="82" mass="9015">MLKLNLCAKTMHRNTILRQAKNHKLRVNKAAAVLQAKSDEKKRVPGKKLVAGKKGKKAVGVMKQKKPSMGKKAACNYQETSG</sequence>
<organism evidence="2 3">
    <name type="scientific">Pteropus alecto</name>
    <name type="common">Black flying fox</name>
    <dbReference type="NCBI Taxonomy" id="9402"/>
    <lineage>
        <taxon>Eukaryota</taxon>
        <taxon>Metazoa</taxon>
        <taxon>Chordata</taxon>
        <taxon>Craniata</taxon>
        <taxon>Vertebrata</taxon>
        <taxon>Euteleostomi</taxon>
        <taxon>Mammalia</taxon>
        <taxon>Eutheria</taxon>
        <taxon>Laurasiatheria</taxon>
        <taxon>Chiroptera</taxon>
        <taxon>Yinpterochiroptera</taxon>
        <taxon>Pteropodoidea</taxon>
        <taxon>Pteropodidae</taxon>
        <taxon>Pteropodinae</taxon>
        <taxon>Pteropus</taxon>
    </lineage>
</organism>
<keyword evidence="2" id="KW-0687">Ribonucleoprotein</keyword>
<reference evidence="3" key="1">
    <citation type="journal article" date="2013" name="Science">
        <title>Comparative analysis of bat genomes provides insight into the evolution of flight and immunity.</title>
        <authorList>
            <person name="Zhang G."/>
            <person name="Cowled C."/>
            <person name="Shi Z."/>
            <person name="Huang Z."/>
            <person name="Bishop-Lilly K.A."/>
            <person name="Fang X."/>
            <person name="Wynne J.W."/>
            <person name="Xiong Z."/>
            <person name="Baker M.L."/>
            <person name="Zhao W."/>
            <person name="Tachedjian M."/>
            <person name="Zhu Y."/>
            <person name="Zhou P."/>
            <person name="Jiang X."/>
            <person name="Ng J."/>
            <person name="Yang L."/>
            <person name="Wu L."/>
            <person name="Xiao J."/>
            <person name="Feng Y."/>
            <person name="Chen Y."/>
            <person name="Sun X."/>
            <person name="Zhang Y."/>
            <person name="Marsh G.A."/>
            <person name="Crameri G."/>
            <person name="Broder C.C."/>
            <person name="Frey K.G."/>
            <person name="Wang L.F."/>
            <person name="Wang J."/>
        </authorList>
    </citation>
    <scope>NUCLEOTIDE SEQUENCE [LARGE SCALE GENOMIC DNA]</scope>
</reference>
<dbReference type="Proteomes" id="UP000010552">
    <property type="component" value="Unassembled WGS sequence"/>
</dbReference>
<keyword evidence="2" id="KW-0689">Ribosomal protein</keyword>